<evidence type="ECO:0000256" key="2">
    <source>
        <dbReference type="ARBA" id="ARBA00022801"/>
    </source>
</evidence>
<dbReference type="GO" id="GO:0006631">
    <property type="term" value="P:fatty acid metabolic process"/>
    <property type="evidence" value="ECO:0007669"/>
    <property type="project" value="UniProtKB-KW"/>
</dbReference>
<evidence type="ECO:0000313" key="5">
    <source>
        <dbReference type="Ensembl" id="ENSEASP00005036411.1"/>
    </source>
</evidence>
<gene>
    <name evidence="5" type="primary">THEM5</name>
</gene>
<reference evidence="5" key="2">
    <citation type="submission" date="2025-08" db="UniProtKB">
        <authorList>
            <consortium name="Ensembl"/>
        </authorList>
    </citation>
    <scope>IDENTIFICATION</scope>
</reference>
<dbReference type="AlphaFoldDB" id="A0A9L0I8U5"/>
<dbReference type="GeneTree" id="ENSGT00940000160047"/>
<keyword evidence="2" id="KW-0378">Hydrolase</keyword>
<dbReference type="Ensembl" id="ENSEAST00005069867.1">
    <property type="protein sequence ID" value="ENSEASP00005036411.1"/>
    <property type="gene ID" value="ENSEASG00005005198.2"/>
</dbReference>
<reference evidence="5" key="3">
    <citation type="submission" date="2025-09" db="UniProtKB">
        <authorList>
            <consortium name="Ensembl"/>
        </authorList>
    </citation>
    <scope>IDENTIFICATION</scope>
</reference>
<reference evidence="5 6" key="1">
    <citation type="journal article" date="2020" name="Nat. Commun.">
        <title>Donkey genomes provide new insights into domestication and selection for coat color.</title>
        <authorList>
            <person name="Wang"/>
            <person name="C."/>
            <person name="Li"/>
            <person name="H."/>
            <person name="Guo"/>
            <person name="Y."/>
            <person name="Huang"/>
            <person name="J."/>
            <person name="Sun"/>
            <person name="Y."/>
            <person name="Min"/>
            <person name="J."/>
            <person name="Wang"/>
            <person name="J."/>
            <person name="Fang"/>
            <person name="X."/>
            <person name="Zhao"/>
            <person name="Z."/>
            <person name="Wang"/>
            <person name="S."/>
            <person name="Zhang"/>
            <person name="Y."/>
            <person name="Liu"/>
            <person name="Q."/>
            <person name="Jiang"/>
            <person name="Q."/>
            <person name="Wang"/>
            <person name="X."/>
            <person name="Guo"/>
            <person name="Y."/>
            <person name="Yang"/>
            <person name="C."/>
            <person name="Wang"/>
            <person name="Y."/>
            <person name="Tian"/>
            <person name="F."/>
            <person name="Zhuang"/>
            <person name="G."/>
            <person name="Fan"/>
            <person name="Y."/>
            <person name="Gao"/>
            <person name="Q."/>
            <person name="Li"/>
            <person name="Y."/>
            <person name="Ju"/>
            <person name="Z."/>
            <person name="Li"/>
            <person name="J."/>
            <person name="Li"/>
            <person name="R."/>
            <person name="Hou"/>
            <person name="M."/>
            <person name="Yang"/>
            <person name="G."/>
            <person name="Liu"/>
            <person name="G."/>
            <person name="Liu"/>
            <person name="W."/>
            <person name="Guo"/>
            <person name="J."/>
            <person name="Pan"/>
            <person name="S."/>
            <person name="Fan"/>
            <person name="G."/>
            <person name="Zhang"/>
            <person name="W."/>
            <person name="Zhang"/>
            <person name="R."/>
            <person name="Yu"/>
            <person name="J."/>
            <person name="Zhang"/>
            <person name="X."/>
            <person name="Yin"/>
            <person name="Q."/>
            <person name="Ji"/>
            <person name="C."/>
            <person name="Jin"/>
            <person name="Y."/>
            <person name="Yue"/>
            <person name="G."/>
            <person name="Liu"/>
            <person name="M."/>
            <person name="Xu"/>
            <person name="J."/>
            <person name="Liu"/>
            <person name="S."/>
            <person name="Jordana"/>
            <person name="J."/>
            <person name="Noce"/>
            <person name="A."/>
            <person name="Amills"/>
            <person name="M."/>
            <person name="Wu"/>
            <person name="D.D."/>
            <person name="Li"/>
            <person name="S."/>
            <person name="Zhou"/>
            <person name="X. and Zhong"/>
            <person name="J."/>
        </authorList>
    </citation>
    <scope>NUCLEOTIDE SEQUENCE [LARGE SCALE GENOMIC DNA]</scope>
</reference>
<sequence>MLRSCAPRLRTLGALRGLTGGARPAVGDAGPALRLFSSEKFIDKDRSLPNPSWSKEIRLLFDQFMKKCEDGSWKRVPSYRYISPQGTDFKNFFRGRSSHSPIKIFKYQT</sequence>
<proteinExistence type="predicted"/>
<organism evidence="5 6">
    <name type="scientific">Equus asinus</name>
    <name type="common">Donkey</name>
    <name type="synonym">Equus africanus asinus</name>
    <dbReference type="NCBI Taxonomy" id="9793"/>
    <lineage>
        <taxon>Eukaryota</taxon>
        <taxon>Metazoa</taxon>
        <taxon>Chordata</taxon>
        <taxon>Craniata</taxon>
        <taxon>Vertebrata</taxon>
        <taxon>Euteleostomi</taxon>
        <taxon>Mammalia</taxon>
        <taxon>Eutheria</taxon>
        <taxon>Laurasiatheria</taxon>
        <taxon>Perissodactyla</taxon>
        <taxon>Equidae</taxon>
        <taxon>Equus</taxon>
    </lineage>
</organism>
<keyword evidence="4" id="KW-0443">Lipid metabolism</keyword>
<evidence type="ECO:0000256" key="3">
    <source>
        <dbReference type="ARBA" id="ARBA00022832"/>
    </source>
</evidence>
<dbReference type="InterPro" id="IPR052365">
    <property type="entry name" value="THEM4/THEM5_acyl-CoA_thioest"/>
</dbReference>
<protein>
    <submittedName>
        <fullName evidence="5">Thioesterase superfamily member 4</fullName>
    </submittedName>
</protein>
<keyword evidence="1" id="KW-0963">Cytoplasm</keyword>
<accession>A0A9L0I8U5</accession>
<dbReference type="PANTHER" id="PTHR12418:SF19">
    <property type="entry name" value="ACYL-COENZYME A THIOESTERASE THEM4"/>
    <property type="match status" value="1"/>
</dbReference>
<dbReference type="Gene3D" id="3.10.129.10">
    <property type="entry name" value="Hotdog Thioesterase"/>
    <property type="match status" value="1"/>
</dbReference>
<evidence type="ECO:0000256" key="4">
    <source>
        <dbReference type="ARBA" id="ARBA00023098"/>
    </source>
</evidence>
<dbReference type="GO" id="GO:0016787">
    <property type="term" value="F:hydrolase activity"/>
    <property type="evidence" value="ECO:0007669"/>
    <property type="project" value="UniProtKB-KW"/>
</dbReference>
<keyword evidence="6" id="KW-1185">Reference proteome</keyword>
<dbReference type="PANTHER" id="PTHR12418">
    <property type="entry name" value="ACYL-COENZYME A THIOESTERASE THEM4"/>
    <property type="match status" value="1"/>
</dbReference>
<name>A0A9L0I8U5_EQUAS</name>
<dbReference type="Proteomes" id="UP000694387">
    <property type="component" value="Chromosome 25"/>
</dbReference>
<evidence type="ECO:0000313" key="6">
    <source>
        <dbReference type="Proteomes" id="UP000694387"/>
    </source>
</evidence>
<evidence type="ECO:0000256" key="1">
    <source>
        <dbReference type="ARBA" id="ARBA00022490"/>
    </source>
</evidence>
<keyword evidence="3" id="KW-0276">Fatty acid metabolism</keyword>